<evidence type="ECO:0000256" key="1">
    <source>
        <dbReference type="ARBA" id="ARBA00001936"/>
    </source>
</evidence>
<dbReference type="Pfam" id="PF21686">
    <property type="entry name" value="LigD_Prim-Pol"/>
    <property type="match status" value="1"/>
</dbReference>
<evidence type="ECO:0000256" key="17">
    <source>
        <dbReference type="ARBA" id="ARBA00023211"/>
    </source>
</evidence>
<keyword evidence="14" id="KW-0238">DNA-binding</keyword>
<keyword evidence="9" id="KW-0227">DNA damage</keyword>
<evidence type="ECO:0000256" key="6">
    <source>
        <dbReference type="ARBA" id="ARBA00022722"/>
    </source>
</evidence>
<dbReference type="NCBIfam" id="NF007211">
    <property type="entry name" value="PRK09633.1"/>
    <property type="match status" value="1"/>
</dbReference>
<gene>
    <name evidence="24" type="ORF">GCM10008983_10790</name>
</gene>
<dbReference type="EC" id="6.5.1.1" evidence="2"/>
<evidence type="ECO:0000256" key="18">
    <source>
        <dbReference type="ARBA" id="ARBA00023268"/>
    </source>
</evidence>
<dbReference type="GO" id="GO:0016874">
    <property type="term" value="F:ligase activity"/>
    <property type="evidence" value="ECO:0007669"/>
    <property type="project" value="UniProtKB-KW"/>
</dbReference>
<accession>A0ABN0Z7E1</accession>
<keyword evidence="3 24" id="KW-0436">Ligase</keyword>
<dbReference type="InterPro" id="IPR014146">
    <property type="entry name" value="LigD_ligase_dom"/>
</dbReference>
<dbReference type="InterPro" id="IPR014143">
    <property type="entry name" value="NHEJ_ligase_prk"/>
</dbReference>
<dbReference type="PANTHER" id="PTHR42705">
    <property type="entry name" value="BIFUNCTIONAL NON-HOMOLOGOUS END JOINING PROTEIN LIGD"/>
    <property type="match status" value="1"/>
</dbReference>
<dbReference type="EMBL" id="BAAADM010000030">
    <property type="protein sequence ID" value="GAA0435993.1"/>
    <property type="molecule type" value="Genomic_DNA"/>
</dbReference>
<keyword evidence="5" id="KW-0548">Nucleotidyltransferase</keyword>
<keyword evidence="11" id="KW-0269">Exonuclease</keyword>
<evidence type="ECO:0000256" key="5">
    <source>
        <dbReference type="ARBA" id="ARBA00022695"/>
    </source>
</evidence>
<dbReference type="PROSITE" id="PS00333">
    <property type="entry name" value="DNA_LIGASE_A2"/>
    <property type="match status" value="1"/>
</dbReference>
<evidence type="ECO:0000256" key="19">
    <source>
        <dbReference type="ARBA" id="ARBA00029943"/>
    </source>
</evidence>
<keyword evidence="4" id="KW-0808">Transferase</keyword>
<evidence type="ECO:0000256" key="9">
    <source>
        <dbReference type="ARBA" id="ARBA00022763"/>
    </source>
</evidence>
<evidence type="ECO:0000256" key="11">
    <source>
        <dbReference type="ARBA" id="ARBA00022839"/>
    </source>
</evidence>
<dbReference type="Gene3D" id="3.90.920.10">
    <property type="entry name" value="DNA primase, PRIM domain"/>
    <property type="match status" value="1"/>
</dbReference>
<dbReference type="InterPro" id="IPR014145">
    <property type="entry name" value="LigD_pol_dom"/>
</dbReference>
<keyword evidence="16" id="KW-0234">DNA repair</keyword>
<dbReference type="PANTHER" id="PTHR42705:SF2">
    <property type="entry name" value="BIFUNCTIONAL NON-HOMOLOGOUS END JOINING PROTEIN LIGD"/>
    <property type="match status" value="1"/>
</dbReference>
<comment type="cofactor">
    <cofactor evidence="1">
        <name>Mn(2+)</name>
        <dbReference type="ChEBI" id="CHEBI:29035"/>
    </cofactor>
</comment>
<evidence type="ECO:0000256" key="7">
    <source>
        <dbReference type="ARBA" id="ARBA00022723"/>
    </source>
</evidence>
<feature type="domain" description="ATP-dependent DNA ligase family profile" evidence="23">
    <location>
        <begin position="106"/>
        <end position="200"/>
    </location>
</feature>
<keyword evidence="8" id="KW-0547">Nucleotide-binding</keyword>
<dbReference type="PROSITE" id="PS00697">
    <property type="entry name" value="DNA_LIGASE_A1"/>
    <property type="match status" value="1"/>
</dbReference>
<evidence type="ECO:0000256" key="21">
    <source>
        <dbReference type="ARBA" id="ARBA00049981"/>
    </source>
</evidence>
<evidence type="ECO:0000256" key="15">
    <source>
        <dbReference type="ARBA" id="ARBA00023172"/>
    </source>
</evidence>
<comment type="similarity">
    <text evidence="22">In the N-terminal section; belongs to the LigD polymerase family.</text>
</comment>
<keyword evidence="12" id="KW-0067">ATP-binding</keyword>
<dbReference type="NCBIfam" id="TIGR02778">
    <property type="entry name" value="ligD_pol"/>
    <property type="match status" value="1"/>
</dbReference>
<comment type="catalytic activity">
    <reaction evidence="20">
        <text>ATP + (deoxyribonucleotide)n-3'-hydroxyl + 5'-phospho-(deoxyribonucleotide)m = (deoxyribonucleotide)n+m + AMP + diphosphate.</text>
        <dbReference type="EC" id="6.5.1.1"/>
    </reaction>
</comment>
<reference evidence="24 25" key="1">
    <citation type="journal article" date="2019" name="Int. J. Syst. Evol. Microbiol.">
        <title>The Global Catalogue of Microorganisms (GCM) 10K type strain sequencing project: providing services to taxonomists for standard genome sequencing and annotation.</title>
        <authorList>
            <consortium name="The Broad Institute Genomics Platform"/>
            <consortium name="The Broad Institute Genome Sequencing Center for Infectious Disease"/>
            <person name="Wu L."/>
            <person name="Ma J."/>
        </authorList>
    </citation>
    <scope>NUCLEOTIDE SEQUENCE [LARGE SCALE GENOMIC DNA]</scope>
    <source>
        <strain evidence="24 25">JCM 12149</strain>
    </source>
</reference>
<dbReference type="Pfam" id="PF01068">
    <property type="entry name" value="DNA_ligase_A_M"/>
    <property type="match status" value="1"/>
</dbReference>
<dbReference type="PROSITE" id="PS50160">
    <property type="entry name" value="DNA_LIGASE_A3"/>
    <property type="match status" value="1"/>
</dbReference>
<dbReference type="NCBIfam" id="TIGR02776">
    <property type="entry name" value="NHEJ_ligase_prk"/>
    <property type="match status" value="1"/>
</dbReference>
<keyword evidence="15" id="KW-0233">DNA recombination</keyword>
<organism evidence="24 25">
    <name type="scientific">Lentibacillus halophilus</name>
    <dbReference type="NCBI Taxonomy" id="295065"/>
    <lineage>
        <taxon>Bacteria</taxon>
        <taxon>Bacillati</taxon>
        <taxon>Bacillota</taxon>
        <taxon>Bacilli</taxon>
        <taxon>Bacillales</taxon>
        <taxon>Bacillaceae</taxon>
        <taxon>Lentibacillus</taxon>
    </lineage>
</organism>
<keyword evidence="6" id="KW-0540">Nuclease</keyword>
<dbReference type="InterPro" id="IPR052171">
    <property type="entry name" value="NHEJ_LigD"/>
</dbReference>
<proteinExistence type="inferred from homology"/>
<evidence type="ECO:0000256" key="2">
    <source>
        <dbReference type="ARBA" id="ARBA00012727"/>
    </source>
</evidence>
<keyword evidence="13" id="KW-0239">DNA-directed DNA polymerase</keyword>
<evidence type="ECO:0000256" key="3">
    <source>
        <dbReference type="ARBA" id="ARBA00022598"/>
    </source>
</evidence>
<evidence type="ECO:0000256" key="14">
    <source>
        <dbReference type="ARBA" id="ARBA00023125"/>
    </source>
</evidence>
<comment type="similarity">
    <text evidence="21">In the C-terminal section; belongs to the ATP-dependent DNA ligase family.</text>
</comment>
<evidence type="ECO:0000256" key="22">
    <source>
        <dbReference type="ARBA" id="ARBA00049990"/>
    </source>
</evidence>
<dbReference type="Proteomes" id="UP001501459">
    <property type="component" value="Unassembled WGS sequence"/>
</dbReference>
<dbReference type="RefSeq" id="WP_343751672.1">
    <property type="nucleotide sequence ID" value="NZ_BAAADM010000030.1"/>
</dbReference>
<evidence type="ECO:0000313" key="25">
    <source>
        <dbReference type="Proteomes" id="UP001501459"/>
    </source>
</evidence>
<sequence length="600" mass="67929">MNVMKPIMNDTIPRGGDWVYETKYDGFRCLLKWEKDSIRLISKNGTDLTATFPEIPSACQTEQSLIGARLPLTLDGELAILNNAHQSNFSLLQQRGRMTNTDRIAAAASERPVSFMAFDVLLEAGESLLEEPLQQRKQRLRKLFNDKSQLGQRLYAVPFSSDADAAWENAFRYKGEGVVAKRQTSVYKQGKDHRDWFKIKNWRTVTAFLTFYHTQNDYFTACVFHDGKPVDIGKCKHGLDESASDTLRQLFVTNGTKEIDGYRLPPAVCASIHTLDLVSDEIREPSFSQLLPDMDAADCTVEKLNLDMAMLPETVEATNTAKVFWPSVGVTKGDMLAYMREVTPYMLPFLQDRMLTIIRCPDGVDGESFFQKHRPDGAPDFVKGVEHDGDMHFVCNNLESLVWLANHGTMEYHIPFQPSDRTQPVEIVFDLDPPGREAFHLAVKAAKLLKQLLDNLDLISFVKTSGGKGLQVHIPIPPGTMSYADTGIFTQAIAWTLEREYPKAFTTERMKEKRGNRLYIDYLQHGEGKTIVAPYSPRKRKDATVAAPLFWEEVNDDLSPDMFTVANVIDRVQTNGCPFAPYFTTKQQQPIDKIINMTRE</sequence>
<dbReference type="InterPro" id="IPR016059">
    <property type="entry name" value="DNA_ligase_ATP-dep_CS"/>
</dbReference>
<evidence type="ECO:0000259" key="23">
    <source>
        <dbReference type="PROSITE" id="PS50160"/>
    </source>
</evidence>
<evidence type="ECO:0000256" key="16">
    <source>
        <dbReference type="ARBA" id="ARBA00023204"/>
    </source>
</evidence>
<protein>
    <recommendedName>
        <fullName evidence="2">DNA ligase (ATP)</fullName>
        <ecNumber evidence="2">6.5.1.1</ecNumber>
    </recommendedName>
    <alternativeName>
        <fullName evidence="19">NHEJ DNA polymerase</fullName>
    </alternativeName>
</protein>
<keyword evidence="10" id="KW-0378">Hydrolase</keyword>
<evidence type="ECO:0000256" key="8">
    <source>
        <dbReference type="ARBA" id="ARBA00022741"/>
    </source>
</evidence>
<evidence type="ECO:0000256" key="20">
    <source>
        <dbReference type="ARBA" id="ARBA00034003"/>
    </source>
</evidence>
<dbReference type="InterPro" id="IPR012310">
    <property type="entry name" value="DNA_ligase_ATP-dep_cent"/>
</dbReference>
<comment type="caution">
    <text evidence="24">The sequence shown here is derived from an EMBL/GenBank/DDBJ whole genome shotgun (WGS) entry which is preliminary data.</text>
</comment>
<keyword evidence="7" id="KW-0479">Metal-binding</keyword>
<evidence type="ECO:0000256" key="12">
    <source>
        <dbReference type="ARBA" id="ARBA00022840"/>
    </source>
</evidence>
<dbReference type="Gene3D" id="3.30.470.30">
    <property type="entry name" value="DNA ligase/mRNA capping enzyme"/>
    <property type="match status" value="1"/>
</dbReference>
<keyword evidence="17" id="KW-0464">Manganese</keyword>
<evidence type="ECO:0000313" key="24">
    <source>
        <dbReference type="EMBL" id="GAA0435993.1"/>
    </source>
</evidence>
<keyword evidence="18" id="KW-0511">Multifunctional enzyme</keyword>
<dbReference type="NCBIfam" id="TIGR02779">
    <property type="entry name" value="NHEJ_ligase_lig"/>
    <property type="match status" value="1"/>
</dbReference>
<dbReference type="SUPFAM" id="SSF56091">
    <property type="entry name" value="DNA ligase/mRNA capping enzyme, catalytic domain"/>
    <property type="match status" value="1"/>
</dbReference>
<evidence type="ECO:0000256" key="13">
    <source>
        <dbReference type="ARBA" id="ARBA00022932"/>
    </source>
</evidence>
<keyword evidence="25" id="KW-1185">Reference proteome</keyword>
<evidence type="ECO:0000256" key="4">
    <source>
        <dbReference type="ARBA" id="ARBA00022679"/>
    </source>
</evidence>
<dbReference type="CDD" id="cd07906">
    <property type="entry name" value="Adenylation_DNA_ligase_LigD_LigC"/>
    <property type="match status" value="1"/>
</dbReference>
<evidence type="ECO:0000256" key="10">
    <source>
        <dbReference type="ARBA" id="ARBA00022801"/>
    </source>
</evidence>
<name>A0ABN0Z7E1_9BACI</name>